<evidence type="ECO:0000313" key="2">
    <source>
        <dbReference type="Proteomes" id="UP000535937"/>
    </source>
</evidence>
<dbReference type="EMBL" id="JACHWZ010000004">
    <property type="protein sequence ID" value="MBB3060172.1"/>
    <property type="molecule type" value="Genomic_DNA"/>
</dbReference>
<sequence>MNQKHHSGGKRSAVDITKKLSFIIAFFILCLLSDKGFSENVVVGFGIDKPPFVIGSSKKGLEIDIFREALAYKGHTLEVVHLPNKRLQKALLTIQGIDAVATVRQVPGDGLYYVDDFVYFDNYAISRKKDNLKINKVSDLVGNSIVAWENAYRDLGATFEELFQPVPPKPYKKYYIEHSSQKGQNEMFWRGRSQIIIVDKAVFEWHRKQLGKKYDTTAEIVYHSIFSGKTYFQAAFKSKELAKDFEEGLKHIKRTSMYDHLYKKYTK</sequence>
<dbReference type="Proteomes" id="UP000535937">
    <property type="component" value="Unassembled WGS sequence"/>
</dbReference>
<evidence type="ECO:0000313" key="1">
    <source>
        <dbReference type="EMBL" id="MBB3060172.1"/>
    </source>
</evidence>
<proteinExistence type="predicted"/>
<protein>
    <submittedName>
        <fullName evidence="1">Polar amino acid transport system substrate-binding protein</fullName>
    </submittedName>
</protein>
<dbReference type="AlphaFoldDB" id="A0A7W4WAI0"/>
<reference evidence="1 2" key="1">
    <citation type="submission" date="2020-08" db="EMBL/GenBank/DDBJ databases">
        <title>Genomic Encyclopedia of Type Strains, Phase III (KMG-III): the genomes of soil and plant-associated and newly described type strains.</title>
        <authorList>
            <person name="Whitman W."/>
        </authorList>
    </citation>
    <scope>NUCLEOTIDE SEQUENCE [LARGE SCALE GENOMIC DNA]</scope>
    <source>
        <strain evidence="1 2">CECT 8799</strain>
    </source>
</reference>
<accession>A0A7W4WAI0</accession>
<keyword evidence="2" id="KW-1185">Reference proteome</keyword>
<dbReference type="RefSeq" id="WP_183457319.1">
    <property type="nucleotide sequence ID" value="NZ_JACHWZ010000004.1"/>
</dbReference>
<name>A0A7W4WAI0_9GAMM</name>
<organism evidence="1 2">
    <name type="scientific">Microbulbifer rhizosphaerae</name>
    <dbReference type="NCBI Taxonomy" id="1562603"/>
    <lineage>
        <taxon>Bacteria</taxon>
        <taxon>Pseudomonadati</taxon>
        <taxon>Pseudomonadota</taxon>
        <taxon>Gammaproteobacteria</taxon>
        <taxon>Cellvibrionales</taxon>
        <taxon>Microbulbiferaceae</taxon>
        <taxon>Microbulbifer</taxon>
    </lineage>
</organism>
<dbReference type="SUPFAM" id="SSF53850">
    <property type="entry name" value="Periplasmic binding protein-like II"/>
    <property type="match status" value="1"/>
</dbReference>
<dbReference type="Gene3D" id="3.40.190.10">
    <property type="entry name" value="Periplasmic binding protein-like II"/>
    <property type="match status" value="2"/>
</dbReference>
<gene>
    <name evidence="1" type="ORF">FHS09_000987</name>
</gene>
<comment type="caution">
    <text evidence="1">The sequence shown here is derived from an EMBL/GenBank/DDBJ whole genome shotgun (WGS) entry which is preliminary data.</text>
</comment>